<dbReference type="KEGG" id="pib:BBD41_27150"/>
<organism evidence="2">
    <name type="scientific">Paenibacillus ihbetae</name>
    <dbReference type="NCBI Taxonomy" id="1870820"/>
    <lineage>
        <taxon>Bacteria</taxon>
        <taxon>Bacillati</taxon>
        <taxon>Bacillota</taxon>
        <taxon>Bacilli</taxon>
        <taxon>Bacillales</taxon>
        <taxon>Paenibacillaceae</taxon>
        <taxon>Paenibacillus</taxon>
    </lineage>
</organism>
<sequence>MQRRIRTPTEHRFRLAGQVAGLLHVYGLFENTELLVYWIFQCFLFENCNGSCKSAIGQMPMAIYTNRRVNRKQRQRTRNQHFVARFANFSSRAETTLIVNNEHQFSYRRKVIIRVIRATLRPIDQFGIGRSFGMTERLLSFYIPCFFALNLFIFSNRDIMDEGIC</sequence>
<keyword evidence="1" id="KW-1133">Transmembrane helix</keyword>
<evidence type="ECO:0000256" key="1">
    <source>
        <dbReference type="SAM" id="Phobius"/>
    </source>
</evidence>
<name>A0A1B2E7J9_9BACL</name>
<accession>A0A1B2E7J9</accession>
<dbReference type="AlphaFoldDB" id="A0A1B2E7J9"/>
<dbReference type="EMBL" id="CP016809">
    <property type="protein sequence ID" value="ANY75956.1"/>
    <property type="molecule type" value="Genomic_DNA"/>
</dbReference>
<proteinExistence type="predicted"/>
<reference evidence="2" key="1">
    <citation type="submission" date="2016-08" db="EMBL/GenBank/DDBJ databases">
        <title>Complete Genome Seqeunce of Paenibacillus sp. nov. IHBB 9852 from high altitute lake of Indian trans-Himalayas.</title>
        <authorList>
            <person name="Kiran S."/>
            <person name="Swarnkar M.K."/>
            <person name="Rana A."/>
            <person name="Tewari R."/>
            <person name="Gulati A."/>
        </authorList>
    </citation>
    <scope>NUCLEOTIDE SEQUENCE [LARGE SCALE GENOMIC DNA]</scope>
    <source>
        <strain evidence="2">IHBB 9852</strain>
    </source>
</reference>
<keyword evidence="1" id="KW-0812">Transmembrane</keyword>
<protein>
    <submittedName>
        <fullName evidence="2">Uncharacterized protein</fullName>
    </submittedName>
</protein>
<evidence type="ECO:0000313" key="2">
    <source>
        <dbReference type="EMBL" id="ANY75956.1"/>
    </source>
</evidence>
<feature type="transmembrane region" description="Helical" evidence="1">
    <location>
        <begin position="138"/>
        <end position="155"/>
    </location>
</feature>
<keyword evidence="1" id="KW-0472">Membrane</keyword>
<gene>
    <name evidence="2" type="ORF">BBD41_27150</name>
</gene>